<dbReference type="AlphaFoldDB" id="A0A7C4KGC2"/>
<feature type="transmembrane region" description="Helical" evidence="1">
    <location>
        <begin position="404"/>
        <end position="424"/>
    </location>
</feature>
<gene>
    <name evidence="2" type="ORF">ENT37_02575</name>
</gene>
<feature type="transmembrane region" description="Helical" evidence="1">
    <location>
        <begin position="380"/>
        <end position="397"/>
    </location>
</feature>
<feature type="transmembrane region" description="Helical" evidence="1">
    <location>
        <begin position="181"/>
        <end position="201"/>
    </location>
</feature>
<evidence type="ECO:0000256" key="1">
    <source>
        <dbReference type="SAM" id="Phobius"/>
    </source>
</evidence>
<feature type="transmembrane region" description="Helical" evidence="1">
    <location>
        <begin position="208"/>
        <end position="230"/>
    </location>
</feature>
<feature type="transmembrane region" description="Helical" evidence="1">
    <location>
        <begin position="236"/>
        <end position="254"/>
    </location>
</feature>
<comment type="caution">
    <text evidence="2">The sequence shown here is derived from an EMBL/GenBank/DDBJ whole genome shotgun (WGS) entry which is preliminary data.</text>
</comment>
<feature type="transmembrane region" description="Helical" evidence="1">
    <location>
        <begin position="6"/>
        <end position="27"/>
    </location>
</feature>
<evidence type="ECO:0000313" key="2">
    <source>
        <dbReference type="EMBL" id="HGS20736.1"/>
    </source>
</evidence>
<feature type="transmembrane region" description="Helical" evidence="1">
    <location>
        <begin position="466"/>
        <end position="484"/>
    </location>
</feature>
<protein>
    <recommendedName>
        <fullName evidence="3">Glycosyltransferase RgtA/B/C/D-like domain-containing protein</fullName>
    </recommendedName>
</protein>
<feature type="transmembrane region" description="Helical" evidence="1">
    <location>
        <begin position="436"/>
        <end position="454"/>
    </location>
</feature>
<proteinExistence type="predicted"/>
<evidence type="ECO:0008006" key="3">
    <source>
        <dbReference type="Google" id="ProtNLM"/>
    </source>
</evidence>
<feature type="transmembrane region" description="Helical" evidence="1">
    <location>
        <begin position="39"/>
        <end position="57"/>
    </location>
</feature>
<sequence>MLWSEVRILGTLSLMLLIPGWVILAITGNWRRWDTLQRWCIAIGLSIALYPVVFYAVRSLPDFRIGVNKVWVGLITGGLIILWKMRSAWRQQFSFKPLEWMAIFIFLATLFARFWMAHLYPYPAWSDSLHHTLLTQMVADKGRLPWTLEPYEPARLDMYHLGLYSLSGTLQLLARVPAFTALLWVVQALNGLAGLGVYLVLDRWVGRYGAILGCLVVGFLSFQPAWYFNWGRDTQLASQTILLMAWLLSWEAMALWRNSSREEKTFFSQISLLAIAGVFNAGVFMLHYRVAGFYLPILFCTGVIEGYRALKSQKIYSWLGWLTSAGLFSLILVLPSLLPAIQTYWSTHSGPATPILSLQASRGPDPYYDFPSNSLFELGVHPWLLGLTVIGVVIGVLGRNWVVLLSMIWALLLWGEGHFYLLGIPQLKFTNLGAVLIQYYLQISLILGGAFQTLVKHFQGFLSERLQKLFPGFVFVVVLLGLPARISGIESYRFFFTDDDLRAMTWIRENTPSDSVFAINTYLWLGNSPHGTDGGYWIPYFTGRKTTTGTMLYSLGPKEYVQKVISVSKIVNEISSDPLQVRKLCSLGVDYLYIGQKGNFTGKGFNPLQIKDALGVDPVYSYKNVYIFEVCPN</sequence>
<keyword evidence="1" id="KW-1133">Transmembrane helix</keyword>
<feature type="transmembrane region" description="Helical" evidence="1">
    <location>
        <begin position="97"/>
        <end position="116"/>
    </location>
</feature>
<feature type="transmembrane region" description="Helical" evidence="1">
    <location>
        <begin position="319"/>
        <end position="341"/>
    </location>
</feature>
<keyword evidence="1" id="KW-0812">Transmembrane</keyword>
<organism evidence="2">
    <name type="scientific">Anaerolinea thermolimosa</name>
    <dbReference type="NCBI Taxonomy" id="229919"/>
    <lineage>
        <taxon>Bacteria</taxon>
        <taxon>Bacillati</taxon>
        <taxon>Chloroflexota</taxon>
        <taxon>Anaerolineae</taxon>
        <taxon>Anaerolineales</taxon>
        <taxon>Anaerolineaceae</taxon>
        <taxon>Anaerolinea</taxon>
    </lineage>
</organism>
<accession>A0A7C4KGC2</accession>
<name>A0A7C4KGC2_9CHLR</name>
<keyword evidence="1" id="KW-0472">Membrane</keyword>
<dbReference type="EMBL" id="DSYK01000133">
    <property type="protein sequence ID" value="HGS20736.1"/>
    <property type="molecule type" value="Genomic_DNA"/>
</dbReference>
<reference evidence="2" key="1">
    <citation type="journal article" date="2020" name="mSystems">
        <title>Genome- and Community-Level Interaction Insights into Carbon Utilization and Element Cycling Functions of Hydrothermarchaeota in Hydrothermal Sediment.</title>
        <authorList>
            <person name="Zhou Z."/>
            <person name="Liu Y."/>
            <person name="Xu W."/>
            <person name="Pan J."/>
            <person name="Luo Z.H."/>
            <person name="Li M."/>
        </authorList>
    </citation>
    <scope>NUCLEOTIDE SEQUENCE [LARGE SCALE GENOMIC DNA]</scope>
    <source>
        <strain evidence="2">SpSt-573</strain>
    </source>
</reference>
<feature type="transmembrane region" description="Helical" evidence="1">
    <location>
        <begin position="291"/>
        <end position="307"/>
    </location>
</feature>
<feature type="transmembrane region" description="Helical" evidence="1">
    <location>
        <begin position="69"/>
        <end position="85"/>
    </location>
</feature>
<feature type="transmembrane region" description="Helical" evidence="1">
    <location>
        <begin position="266"/>
        <end position="285"/>
    </location>
</feature>